<feature type="domain" description="Glycosyl hydrolase 94 catalytic" evidence="7">
    <location>
        <begin position="2346"/>
        <end position="2766"/>
    </location>
</feature>
<feature type="transmembrane region" description="Helical" evidence="4">
    <location>
        <begin position="879"/>
        <end position="901"/>
    </location>
</feature>
<evidence type="ECO:0000256" key="1">
    <source>
        <dbReference type="ARBA" id="ARBA00022676"/>
    </source>
</evidence>
<dbReference type="Gene3D" id="1.50.10.140">
    <property type="match status" value="1"/>
</dbReference>
<dbReference type="GO" id="GO:0016787">
    <property type="term" value="F:hydrolase activity"/>
    <property type="evidence" value="ECO:0007669"/>
    <property type="project" value="UniProtKB-KW"/>
</dbReference>
<dbReference type="InterPro" id="IPR019282">
    <property type="entry name" value="Glycoamylase-like_cons_dom"/>
</dbReference>
<evidence type="ECO:0000313" key="8">
    <source>
        <dbReference type="EMBL" id="MFG6415351.1"/>
    </source>
</evidence>
<organism evidence="8 9">
    <name type="scientific">Pelomonas dachongensis</name>
    <dbReference type="NCBI Taxonomy" id="3299029"/>
    <lineage>
        <taxon>Bacteria</taxon>
        <taxon>Pseudomonadati</taxon>
        <taxon>Pseudomonadota</taxon>
        <taxon>Betaproteobacteria</taxon>
        <taxon>Burkholderiales</taxon>
        <taxon>Sphaerotilaceae</taxon>
        <taxon>Roseateles</taxon>
    </lineage>
</organism>
<feature type="transmembrane region" description="Helical" evidence="4">
    <location>
        <begin position="986"/>
        <end position="1006"/>
    </location>
</feature>
<dbReference type="InterPro" id="IPR008928">
    <property type="entry name" value="6-hairpin_glycosidase_sf"/>
</dbReference>
<evidence type="ECO:0000259" key="5">
    <source>
        <dbReference type="Pfam" id="PF06165"/>
    </source>
</evidence>
<sequence>MDGATDSACMTDSSTALPPAPAPQELTPAGATTAFLRFAAGPEAAAPAVRAVQFGSERFAEHGRSLAAAQRVEDDHQKPRPFSPRLRSNLEVWSAALEVLSEEGLQADTDPAHAWLLDNARLVQQQLDEVLHDLPRSYFQRLPRLADEPLQGLPRIYGVAWAWVAHADSSLDLTVMRHFLAGHHDAQALKLRELWALPSTLRVVLVENLRRLAERAAWRHIGRRAAQRLFEALPQLTPEAVQHQLAEWQRAWPRDPAVDALALRLHERLVDRQIGLPDHADEPGSVWAAARLWLNDNLPDAALAQAHEQSESAADHQSIRNAIGSLRRMGAADWAGLFQTVHPALRALGHIDVYRQEHESTQDRTMHAIEALAARHGLPEAEVAQVLRLLCTDSDWAADDAERAPLHWLTGRGRQRLLQELRVKERWPERATAALLRHRTSLYLGCLLLLGAAAMSVLLAVGLPAGAGAWMIAAALVLALLPVSEAVVALANRLISECAPPLRLPRLSWPGGVPAQARTLVVIPCMLTGPKGIATLLAQLERHHLANLESQAQFALLSDFSDAKSQHLPHDQSLVDQALAGVRALNERHGPSCDGRPRFLLLHRERRWSETEQHWIGWERKRGKTEALVALLAGQPVDTLPDRFMDLGELSQPAPDTRHLLTLDSDTALPPGALRELVAIAAHPLNRPRVATTPQGGITVVHGHGMLQPRIATPLATAAGSSTVHGTWFHSLFAGQPGLDPYSAASSEVYQDLFDEGSASGKGLIDVQAAAQVLAHRLPEGQVLSHDLLEGSLMRCAGVSDVTLVEAAPMHADVAASRIHRWTRGDWQLLPFIANARRWGLRGIHVWKMLDNLRRSLVAPAALVLLVTSWLGVGLTPGWALAAVAAAFGAGPLMGALAGCAPTRDRISLPRFYRQALIELGRAAGSTLWHLAMLPAATWLQLDAITRALWRHYRTRRGLLEWTTADAAEAAARTDWGPLWRQHRKLTLASGVLAVALMAAASLGVPLAWGEALPLLAAWLLSPLWIALASRPRARPRREALSDDDRHYLLGIARDTWRWFERWVTKDDHDLPPDNVQFDPDVAVAHRTSPTNIGLYLLSACCAREFGWLHDVGLAERVGRTLDTLDQLPKHRGHVYNWVDTQRLTVLEPYYVSAVDSGNLCAHLLVVAAACEGFARGGDGFPPPADVSDALNRVAARARALALAHDFSWLYDPQRRQLHIGAVAPMGCEHGTERLDLNHYDLLASEARLASLVAIAKGDLPASHWGALGRPFFSRGQVTGLKSWSGSMFEMLMPSLVLDEPAGSALEQAARATVLEQIREGKARGLPWGVSESAYAKRDESLAYQYGPQGTAALALRDTPPDEIVIAPYATLMATMVMPRAAVANLRHLQALGARHDTGFMEALDYTPSRQPEASGDQPGPKLQRIATTMSHHHGMSLIALTEVLCGGAPQRWADAEPRLSAVRWLLHERAPHEVAPLVEPPRAARRAVPRRTHTSLAVPDVRGRALPATAWLGHGKLTAMLREHGGGTLIWGEPGQQVLVNRWHDDLAQDLLGHHLHLRDLDTPWPASTEQSWRGGPESSPWRSLTLRPTPGPQWRYGARLHPASAQFTAEGEQLHAHTEVWVAVEDDVELRRVTLRNLSDRDRRIVLVSSFEPVLAPARADLAHPAFGKLFLQAHWLPDKRALCWERLPRGHKEQAVHAMHALSGLELEGGARLERLQAGADRAHWLARGGRPGQPGGAIARAEAKALINGQVTGLASAAGELDTGNDPISLIHVTLTLPPGSRVMLTVSTAAAADAQTLNHVLDKLAQEPLRERTLTLAHTMAGVRTQGAGLAPGAWRAGLSLQTLLTSQAAREGVAALEGSFQRDALWRHGISGDAPIILIRVADTTGVMMVRELCALLQAQGSPLAVDIVVLDAEPASYLAPVSRALRSLAEQIRGRAKLHVLADAAVQDDTRFALNLLARVRWFADGRPLAQALERLTAPHEQAAKARREAGAIHVQWRHAEPGAQQPAYDFDTASGACGFELEPQAQPPRPWVNVIANEGFGCQVSERGAGMAWAANSRLHQITPWSNDALLDSPGEWLILHCLDSGCAWLLGRASDHQAVAHLPGATAMAFTLPGMVVRLRWTVDADTAVRQCQVELHAAPGSAPRRLRLLAAAQWQLGMDSGARRSVVTRIESPAVSAGPDAPVLVLATQADGLNGFGGQTAWMALRPTRGGDVTADALPELAEDHALWPWPKQAGFAADLNPPRQWHAAVEASGDRRLLFDGEGRLVMPQALDGQAGPGTDPAALLAVALRLEAGHAWHATVLLGHAPSLVAARELARNAWQQDPLRRLAAQRQVWRRLSNAVQVATPDAGFDALVNHWLPAQVLGCRIWGRAGFFQAGGAFGFRDQLQDAMSLVGHAPERLAEQIRRHARRQFPQGDVQHWWHEPAGAGVRTHFADDRLWLALALALYTERTGDTALADEQLPFIHGREVPEGAEDIYETPEVSSETASLYEHAARSIDVSLPVGAHGLPLFGTGDWNDGMNRVGAEGRGESVWMGFFLCGVIDALRPMALARGEQARAERWKQARDRLSAALDAKAWDGEWYRRGWFDDGTPLGTHTASECRIDLIVQAWAVLTGAADAARAAQALDSAWRELHDRDAHLLRLLWPPLKDHQPEAGYIQAYPGGVRENGGQYNHAATWALMASARLGQADRAWAAFTAISPAHRGAHGAVYGLEPFAVAGDIETAKPHAGRGGWSWYTGAAGWLLRAAVESICGVQLAAGHLSVQPCLPPHWSQARVRLDVEGRVIELLVQRASGQSQAPAGFRALPPGKVLVLADEPGELKLWVPVPELAQVPRAEPAVV</sequence>
<accession>A0ABW7ETF0</accession>
<keyword evidence="2" id="KW-0808">Transferase</keyword>
<comment type="caution">
    <text evidence="8">The sequence shown here is derived from an EMBL/GenBank/DDBJ whole genome shotgun (WGS) entry which is preliminary data.</text>
</comment>
<evidence type="ECO:0000259" key="7">
    <source>
        <dbReference type="Pfam" id="PF17167"/>
    </source>
</evidence>
<dbReference type="Gene3D" id="2.60.420.10">
    <property type="entry name" value="Maltose phosphorylase, domain 3"/>
    <property type="match status" value="1"/>
</dbReference>
<feature type="region of interest" description="Disordered" evidence="3">
    <location>
        <begin position="1567"/>
        <end position="1586"/>
    </location>
</feature>
<feature type="region of interest" description="Disordered" evidence="3">
    <location>
        <begin position="1"/>
        <end position="27"/>
    </location>
</feature>
<dbReference type="PANTHER" id="PTHR37469:SF2">
    <property type="entry name" value="CELLOBIONIC ACID PHOSPHORYLASE"/>
    <property type="match status" value="1"/>
</dbReference>
<dbReference type="EMBL" id="JBIGHY010000005">
    <property type="protein sequence ID" value="MFG6415351.1"/>
    <property type="molecule type" value="Genomic_DNA"/>
</dbReference>
<keyword evidence="8" id="KW-0378">Hydrolase</keyword>
<feature type="transmembrane region" description="Helical" evidence="4">
    <location>
        <begin position="857"/>
        <end position="873"/>
    </location>
</feature>
<dbReference type="InterPro" id="IPR052047">
    <property type="entry name" value="GH94_Enzymes"/>
</dbReference>
<dbReference type="SMART" id="SM01068">
    <property type="entry name" value="CBM_X"/>
    <property type="match status" value="1"/>
</dbReference>
<dbReference type="PANTHER" id="PTHR37469">
    <property type="entry name" value="CELLOBIONIC ACID PHOSPHORYLASE-RELATED"/>
    <property type="match status" value="1"/>
</dbReference>
<dbReference type="SUPFAM" id="SSF74650">
    <property type="entry name" value="Galactose mutarotase-like"/>
    <property type="match status" value="2"/>
</dbReference>
<keyword evidence="4" id="KW-1133">Transmembrane helix</keyword>
<evidence type="ECO:0000256" key="2">
    <source>
        <dbReference type="ARBA" id="ARBA00022679"/>
    </source>
</evidence>
<keyword evidence="1" id="KW-0328">Glycosyltransferase</keyword>
<feature type="transmembrane region" description="Helical" evidence="4">
    <location>
        <begin position="442"/>
        <end position="463"/>
    </location>
</feature>
<evidence type="ECO:0000256" key="4">
    <source>
        <dbReference type="SAM" id="Phobius"/>
    </source>
</evidence>
<dbReference type="Gene3D" id="2.70.98.40">
    <property type="entry name" value="Glycoside hydrolase, family 65, N-terminal domain"/>
    <property type="match status" value="2"/>
</dbReference>
<feature type="domain" description="Glycoamylase-like" evidence="6">
    <location>
        <begin position="1239"/>
        <end position="1439"/>
    </location>
</feature>
<dbReference type="InterPro" id="IPR012341">
    <property type="entry name" value="6hp_glycosidase-like_sf"/>
</dbReference>
<dbReference type="InterPro" id="IPR011013">
    <property type="entry name" value="Gal_mutarotase_sf_dom"/>
</dbReference>
<dbReference type="InterPro" id="IPR037018">
    <property type="entry name" value="GH65_N"/>
</dbReference>
<dbReference type="InterPro" id="IPR010383">
    <property type="entry name" value="Glyco_hydrolase_94_b-supersand"/>
</dbReference>
<dbReference type="InterPro" id="IPR033432">
    <property type="entry name" value="GH94_catalytic"/>
</dbReference>
<evidence type="ECO:0000256" key="3">
    <source>
        <dbReference type="SAM" id="MobiDB-lite"/>
    </source>
</evidence>
<feature type="transmembrane region" description="Helical" evidence="4">
    <location>
        <begin position="469"/>
        <end position="491"/>
    </location>
</feature>
<dbReference type="Pfam" id="PF06165">
    <property type="entry name" value="GH94_b-supersand"/>
    <property type="match status" value="2"/>
</dbReference>
<evidence type="ECO:0000313" key="9">
    <source>
        <dbReference type="Proteomes" id="UP001606300"/>
    </source>
</evidence>
<evidence type="ECO:0000259" key="6">
    <source>
        <dbReference type="Pfam" id="PF10091"/>
    </source>
</evidence>
<dbReference type="Gene3D" id="1.50.10.10">
    <property type="match status" value="1"/>
</dbReference>
<gene>
    <name evidence="8" type="ORF">ACG02S_15745</name>
</gene>
<proteinExistence type="predicted"/>
<dbReference type="Proteomes" id="UP001606300">
    <property type="component" value="Unassembled WGS sequence"/>
</dbReference>
<feature type="domain" description="Glycosyl hydrolase 94 supersandwich" evidence="5">
    <location>
        <begin position="2029"/>
        <end position="2167"/>
    </location>
</feature>
<feature type="domain" description="Glycosyl hydrolase 94 supersandwich" evidence="5">
    <location>
        <begin position="1507"/>
        <end position="1811"/>
    </location>
</feature>
<keyword evidence="4" id="KW-0472">Membrane</keyword>
<dbReference type="Pfam" id="PF17167">
    <property type="entry name" value="Glyco_hydro_94"/>
    <property type="match status" value="1"/>
</dbReference>
<name>A0ABW7ETF0_9BURK</name>
<dbReference type="SUPFAM" id="SSF48208">
    <property type="entry name" value="Six-hairpin glycosidases"/>
    <property type="match status" value="1"/>
</dbReference>
<keyword evidence="9" id="KW-1185">Reference proteome</keyword>
<reference evidence="8 9" key="1">
    <citation type="submission" date="2024-09" db="EMBL/GenBank/DDBJ databases">
        <title>Novel species of the genus Pelomonas and Roseateles isolated from streams.</title>
        <authorList>
            <person name="Lu H."/>
        </authorList>
    </citation>
    <scope>NUCLEOTIDE SEQUENCE [LARGE SCALE GENOMIC DNA]</scope>
    <source>
        <strain evidence="8 9">DC23W</strain>
    </source>
</reference>
<keyword evidence="4" id="KW-0812">Transmembrane</keyword>
<dbReference type="Pfam" id="PF10091">
    <property type="entry name" value="Glycoamylase"/>
    <property type="match status" value="1"/>
</dbReference>
<protein>
    <submittedName>
        <fullName evidence="8">GH36-type glycosyl hydrolase domain-containing protein</fullName>
    </submittedName>
</protein>